<sequence>MANERRRDEGTRMKRRWCLAQREVRKEGIEALSRECKERMGCCRALNLKKKRKAYPDLWLWMDVLVVLRAAAAAAAARRIIKHGRDDPAFSGVSPAIHHPSSIPFPFSLFPYAIRITMFTQPLGTVSFSTTNCFSKF</sequence>
<keyword evidence="2" id="KW-1185">Reference proteome</keyword>
<reference evidence="1 2" key="1">
    <citation type="journal article" date="2015" name="BMC Genomics">
        <title>Insights from the genome of Ophiocordyceps polyrhachis-furcata to pathogenicity and host specificity in insect fungi.</title>
        <authorList>
            <person name="Wichadakul D."/>
            <person name="Kobmoo N."/>
            <person name="Ingsriswang S."/>
            <person name="Tangphatsornruang S."/>
            <person name="Chantasingh D."/>
            <person name="Luangsa-ard J.J."/>
            <person name="Eurwilaichitr L."/>
        </authorList>
    </citation>
    <scope>NUCLEOTIDE SEQUENCE [LARGE SCALE GENOMIC DNA]</scope>
    <source>
        <strain evidence="1 2">BCC 54312</strain>
    </source>
</reference>
<name>A0A367KZI7_9HYPO</name>
<gene>
    <name evidence="1" type="ORF">L249_1595</name>
</gene>
<dbReference type="AlphaFoldDB" id="A0A367KZI7"/>
<dbReference type="Proteomes" id="UP000253664">
    <property type="component" value="Unassembled WGS sequence"/>
</dbReference>
<comment type="caution">
    <text evidence="1">The sequence shown here is derived from an EMBL/GenBank/DDBJ whole genome shotgun (WGS) entry which is preliminary data.</text>
</comment>
<dbReference type="EMBL" id="LKCN02000026">
    <property type="protein sequence ID" value="RCI07603.1"/>
    <property type="molecule type" value="Genomic_DNA"/>
</dbReference>
<protein>
    <submittedName>
        <fullName evidence="1">Uncharacterized protein</fullName>
    </submittedName>
</protein>
<feature type="non-terminal residue" evidence="1">
    <location>
        <position position="137"/>
    </location>
</feature>
<evidence type="ECO:0000313" key="1">
    <source>
        <dbReference type="EMBL" id="RCI07603.1"/>
    </source>
</evidence>
<organism evidence="1 2">
    <name type="scientific">Ophiocordyceps polyrhachis-furcata BCC 54312</name>
    <dbReference type="NCBI Taxonomy" id="1330021"/>
    <lineage>
        <taxon>Eukaryota</taxon>
        <taxon>Fungi</taxon>
        <taxon>Dikarya</taxon>
        <taxon>Ascomycota</taxon>
        <taxon>Pezizomycotina</taxon>
        <taxon>Sordariomycetes</taxon>
        <taxon>Hypocreomycetidae</taxon>
        <taxon>Hypocreales</taxon>
        <taxon>Ophiocordycipitaceae</taxon>
        <taxon>Ophiocordyceps</taxon>
    </lineage>
</organism>
<accession>A0A367KZI7</accession>
<evidence type="ECO:0000313" key="2">
    <source>
        <dbReference type="Proteomes" id="UP000253664"/>
    </source>
</evidence>
<proteinExistence type="predicted"/>